<dbReference type="Pfam" id="PF21229">
    <property type="entry name" value="TdIF1_2nd"/>
    <property type="match status" value="1"/>
</dbReference>
<dbReference type="InterPro" id="IPR026064">
    <property type="entry name" value="TdIF1"/>
</dbReference>
<dbReference type="Pfam" id="PF18192">
    <property type="entry name" value="DNTTIP1_dimer"/>
    <property type="match status" value="1"/>
</dbReference>
<reference evidence="8" key="1">
    <citation type="submission" date="2022-11" db="UniProtKB">
        <authorList>
            <consortium name="WormBaseParasite"/>
        </authorList>
    </citation>
    <scope>IDENTIFICATION</scope>
</reference>
<dbReference type="PANTHER" id="PTHR23399:SF2">
    <property type="entry name" value="DEOXYNUCLEOTIDYLTRANSFERASE TERMINAL-INTERACTING PROTEIN 1"/>
    <property type="match status" value="1"/>
</dbReference>
<evidence type="ECO:0000256" key="3">
    <source>
        <dbReference type="ARBA" id="ARBA00023242"/>
    </source>
</evidence>
<evidence type="ECO:0000256" key="1">
    <source>
        <dbReference type="ARBA" id="ARBA00004123"/>
    </source>
</evidence>
<evidence type="ECO:0000256" key="2">
    <source>
        <dbReference type="ARBA" id="ARBA00023125"/>
    </source>
</evidence>
<dbReference type="PANTHER" id="PTHR23399">
    <property type="entry name" value="DEOXYNUCLEOTIDYLTRANSFERASE TERMINAL-INTERACTING PROTEIN 1"/>
    <property type="match status" value="1"/>
</dbReference>
<feature type="domain" description="DNTTIP1 dimerisation" evidence="5">
    <location>
        <begin position="94"/>
        <end position="158"/>
    </location>
</feature>
<dbReference type="GO" id="GO:0031491">
    <property type="term" value="F:nucleosome binding"/>
    <property type="evidence" value="ECO:0007669"/>
    <property type="project" value="TreeGrafter"/>
</dbReference>
<dbReference type="WBParaSite" id="PgR118_g026_t01">
    <property type="protein sequence ID" value="PgR118_g026_t01"/>
    <property type="gene ID" value="PgR118_g026"/>
</dbReference>
<feature type="region of interest" description="Disordered" evidence="4">
    <location>
        <begin position="198"/>
        <end position="224"/>
    </location>
</feature>
<dbReference type="InterPro" id="IPR049121">
    <property type="entry name" value="TdIF1_C"/>
</dbReference>
<name>A0A915CC11_PARUN</name>
<keyword evidence="3" id="KW-0539">Nucleus</keyword>
<evidence type="ECO:0000313" key="8">
    <source>
        <dbReference type="WBParaSite" id="PgR118_g026_t01"/>
    </source>
</evidence>
<protein>
    <submittedName>
        <fullName evidence="8">DNTTIP1 dimerisation domain-containing protein</fullName>
    </submittedName>
</protein>
<comment type="subcellular location">
    <subcellularLocation>
        <location evidence="1">Nucleus</location>
    </subcellularLocation>
</comment>
<dbReference type="Proteomes" id="UP000887569">
    <property type="component" value="Unplaced"/>
</dbReference>
<evidence type="ECO:0000259" key="5">
    <source>
        <dbReference type="Pfam" id="PF18192"/>
    </source>
</evidence>
<dbReference type="AlphaFoldDB" id="A0A915CC11"/>
<dbReference type="InterPro" id="IPR041384">
    <property type="entry name" value="DNTTIP1_dimer"/>
</dbReference>
<keyword evidence="7" id="KW-1185">Reference proteome</keyword>
<accession>A0A915CC11</accession>
<organism evidence="7 8">
    <name type="scientific">Parascaris univalens</name>
    <name type="common">Nematode worm</name>
    <dbReference type="NCBI Taxonomy" id="6257"/>
    <lineage>
        <taxon>Eukaryota</taxon>
        <taxon>Metazoa</taxon>
        <taxon>Ecdysozoa</taxon>
        <taxon>Nematoda</taxon>
        <taxon>Chromadorea</taxon>
        <taxon>Rhabditida</taxon>
        <taxon>Spirurina</taxon>
        <taxon>Ascaridomorpha</taxon>
        <taxon>Ascaridoidea</taxon>
        <taxon>Ascarididae</taxon>
        <taxon>Parascaris</taxon>
    </lineage>
</organism>
<sequence length="364" mass="41013">HGLGESIAINQFAIKIPFDRLDSVSFGFYRFTKVSTAMFERGGTGNGNGNKMNLRIEILEGLLRSMGEGSNAKINSLKQTIRRNKTNMAENTSKSLDLMRQVFQAEMTEEFRQVLDRHVRTTFSPAFENLRRNGHEVSDEDIKELCRNILESAKTPFLPAETVDPLKEFDPPSCRGFDSDVESEASVMSTVAQQPNVHAPAVRGRKRGRPRKTDVDCGRSGTPLMRSNDAITAREAEKWNADRVNASTRFILGSKVSRLLSTAQRGSLYAKYPRMFRYVGDEDDRAWLIENRLTTRLSGKIFIMMLEDVVEIAALENYTGSAAEFERVSFCVPASLIAKMKVRMGEVYEQLKLRVVGNSPFGRF</sequence>
<dbReference type="GO" id="GO:0005634">
    <property type="term" value="C:nucleus"/>
    <property type="evidence" value="ECO:0007669"/>
    <property type="project" value="UniProtKB-SubCell"/>
</dbReference>
<evidence type="ECO:0000313" key="7">
    <source>
        <dbReference type="Proteomes" id="UP000887569"/>
    </source>
</evidence>
<proteinExistence type="predicted"/>
<feature type="domain" description="TdIF1 C-terminal" evidence="6">
    <location>
        <begin position="248"/>
        <end position="340"/>
    </location>
</feature>
<evidence type="ECO:0000256" key="4">
    <source>
        <dbReference type="SAM" id="MobiDB-lite"/>
    </source>
</evidence>
<keyword evidence="2" id="KW-0238">DNA-binding</keyword>
<evidence type="ECO:0000259" key="6">
    <source>
        <dbReference type="Pfam" id="PF21229"/>
    </source>
</evidence>
<dbReference type="GO" id="GO:0003677">
    <property type="term" value="F:DNA binding"/>
    <property type="evidence" value="ECO:0007669"/>
    <property type="project" value="UniProtKB-KW"/>
</dbReference>